<reference evidence="2" key="1">
    <citation type="submission" date="2017-01" db="EMBL/GenBank/DDBJ databases">
        <authorList>
            <person name="Mah S.A."/>
            <person name="Swanson W.J."/>
            <person name="Moy G.W."/>
            <person name="Vacquier V.D."/>
        </authorList>
    </citation>
    <scope>NUCLEOTIDE SEQUENCE [LARGE SCALE GENOMIC DNA]</scope>
    <source>
        <strain evidence="2">124861</strain>
    </source>
</reference>
<protein>
    <submittedName>
        <fullName evidence="1">Uncharacterized protein</fullName>
    </submittedName>
</protein>
<dbReference type="EMBL" id="MTAB01000015">
    <property type="protein sequence ID" value="OSI20394.1"/>
    <property type="molecule type" value="Genomic_DNA"/>
</dbReference>
<dbReference type="Proteomes" id="UP000193303">
    <property type="component" value="Unassembled WGS sequence"/>
</dbReference>
<organism evidence="1 2">
    <name type="scientific">Neisseria dumasiana</name>
    <dbReference type="NCBI Taxonomy" id="1931275"/>
    <lineage>
        <taxon>Bacteria</taxon>
        <taxon>Pseudomonadati</taxon>
        <taxon>Pseudomonadota</taxon>
        <taxon>Betaproteobacteria</taxon>
        <taxon>Neisseriales</taxon>
        <taxon>Neisseriaceae</taxon>
        <taxon>Neisseria</taxon>
    </lineage>
</organism>
<evidence type="ECO:0000313" key="1">
    <source>
        <dbReference type="EMBL" id="OSI20394.1"/>
    </source>
</evidence>
<proteinExistence type="predicted"/>
<name>A0A1X3DHW8_9NEIS</name>
<dbReference type="RefSeq" id="WP_085359544.1">
    <property type="nucleotide sequence ID" value="NZ_MTAB01000015.1"/>
</dbReference>
<accession>A0A1X3DHW8</accession>
<gene>
    <name evidence="1" type="ORF">BV912_07430</name>
</gene>
<dbReference type="OrthoDB" id="5915328at2"/>
<evidence type="ECO:0000313" key="2">
    <source>
        <dbReference type="Proteomes" id="UP000193303"/>
    </source>
</evidence>
<comment type="caution">
    <text evidence="1">The sequence shown here is derived from an EMBL/GenBank/DDBJ whole genome shotgun (WGS) entry which is preliminary data.</text>
</comment>
<sequence>MDARTAFLGRYKNSLLDSVRAFSETDLERHADIALQALSQIKPKRCFTVINLVSGRSLYPCPVNLNGIHACHWGRAHKAAVQPWEDHYAGRLPEWSITHNEAGVRFLRANPAPTFWQIGTLGSSAELEYRADWSWEDVGIGGMGHVLMLRAQAEAMRELAAKNATTAYNIREGISATPKNGTPAYLYEQLLQEFERLAGR</sequence>
<dbReference type="AlphaFoldDB" id="A0A1X3DHW8"/>